<dbReference type="SUPFAM" id="SSF53474">
    <property type="entry name" value="alpha/beta-Hydrolases"/>
    <property type="match status" value="1"/>
</dbReference>
<evidence type="ECO:0000256" key="1">
    <source>
        <dbReference type="SAM" id="SignalP"/>
    </source>
</evidence>
<sequence length="920" mass="94895">MFKKTLISLAVASSLGLTGCLSGGDEGANANPDYKISNPDFDGKTWPVFNPVTGDLPIPNDLIFDSETGDGTFDVDDTSPPVTTALNELSGASTVAPAVIQFNGQIAEDSVRYGETVFLIELEYASGDPVQGLSSQEPPTVAGLATARADVETLDGMSAIRILPLEPLNPQKRYIAVVTKGVSDINGDAIIASPTYGSLTDEDQPLGTATLAPVRALINGLWEKTAVSSLPITADDIAISYSFTTSNDEKVLQYIAEPGAWFEDQLTTFVKVSAAKAAVAGGAKDYASVKAVVDPALTNFPSAAIKTALSPTFDVAPPQGCGGTTGLAAIQCVSVGLTAKIAAALPTPTPDNRSAADFTLGDPTPVGLVSAVAGSVYDSFNTKLGGSAPKVLAVQGTVSLPYYLGTPESKDGAAAILANSWTADNGIAAGLNAQFEAINLEIPHGAENDSGGFKSNTVNYVFPFPKKQADVDVPALIIYPEAEEGSDTKGVVMFQHGITTDRSTALTFGTALAALGYTVVSIDQPVHGVAAFTAEEQEALVQKLLLGANPDFTEPQLAALTELILAENTDVLAAQLGDGNATPESTGQAMSLINTAKNAGSTVPGLAPMEVERHFGIYSPTPGDLKPIDYTTGEGDSGSMFINLLNFTNTRDNIRQSAVDQMNLRVSLNDLDLTPKGGADLSGANVFFAGHSLGTITGAPFIASVNANQLGAIATSKGPVSSTYNDIEAASMLTPGGGIVRMLENSPSFAPRILLGLQQSAGLDQGDADLESFLNVFQATIDSADPINFADNLKASKPAAYLQSVVQGDAVIPNAADEALWGIAPLDATIPAANTGLPAAVTVDSFDAPLAGSFPLSLMYEDGRDSALFTLYEQAIYGGTTDSEGNPIPLDHGTPVSGSPADAFGQMVLETDGVFVPPAP</sequence>
<feature type="signal peptide" evidence="1">
    <location>
        <begin position="1"/>
        <end position="23"/>
    </location>
</feature>
<organism evidence="3 4">
    <name type="scientific">Marinobacter adhaerens</name>
    <dbReference type="NCBI Taxonomy" id="1033846"/>
    <lineage>
        <taxon>Bacteria</taxon>
        <taxon>Pseudomonadati</taxon>
        <taxon>Pseudomonadota</taxon>
        <taxon>Gammaproteobacteria</taxon>
        <taxon>Pseudomonadales</taxon>
        <taxon>Marinobacteraceae</taxon>
        <taxon>Marinobacter</taxon>
    </lineage>
</organism>
<protein>
    <recommendedName>
        <fullName evidence="2">Bacterial virulence factor lipase N-terminal domain-containing protein</fullName>
    </recommendedName>
</protein>
<dbReference type="Proteomes" id="UP000536442">
    <property type="component" value="Unassembled WGS sequence"/>
</dbReference>
<dbReference type="Pfam" id="PF12262">
    <property type="entry name" value="Lipase_bact_N"/>
    <property type="match status" value="1"/>
</dbReference>
<feature type="domain" description="Bacterial virulence factor lipase N-terminal" evidence="2">
    <location>
        <begin position="50"/>
        <end position="247"/>
    </location>
</feature>
<dbReference type="EMBL" id="JABEVQ010000006">
    <property type="protein sequence ID" value="NWN92241.1"/>
    <property type="molecule type" value="Genomic_DNA"/>
</dbReference>
<comment type="caution">
    <text evidence="3">The sequence shown here is derived from an EMBL/GenBank/DDBJ whole genome shotgun (WGS) entry which is preliminary data.</text>
</comment>
<keyword evidence="4" id="KW-1185">Reference proteome</keyword>
<gene>
    <name evidence="3" type="ORF">HLV39_12130</name>
</gene>
<dbReference type="PROSITE" id="PS51257">
    <property type="entry name" value="PROKAR_LIPOPROTEIN"/>
    <property type="match status" value="1"/>
</dbReference>
<evidence type="ECO:0000313" key="4">
    <source>
        <dbReference type="Proteomes" id="UP000536442"/>
    </source>
</evidence>
<evidence type="ECO:0000313" key="3">
    <source>
        <dbReference type="EMBL" id="NWN92241.1"/>
    </source>
</evidence>
<dbReference type="InterPro" id="IPR025920">
    <property type="entry name" value="Lipase_bact_N"/>
</dbReference>
<dbReference type="Gene3D" id="3.40.50.1820">
    <property type="entry name" value="alpha/beta hydrolase"/>
    <property type="match status" value="1"/>
</dbReference>
<proteinExistence type="predicted"/>
<dbReference type="InterPro" id="IPR029058">
    <property type="entry name" value="AB_hydrolase_fold"/>
</dbReference>
<dbReference type="AlphaFoldDB" id="A0A851I268"/>
<accession>A0A851I268</accession>
<feature type="chain" id="PRO_5032566371" description="Bacterial virulence factor lipase N-terminal domain-containing protein" evidence="1">
    <location>
        <begin position="24"/>
        <end position="920"/>
    </location>
</feature>
<keyword evidence="1" id="KW-0732">Signal</keyword>
<evidence type="ECO:0000259" key="2">
    <source>
        <dbReference type="Pfam" id="PF12262"/>
    </source>
</evidence>
<reference evidence="3 4" key="1">
    <citation type="submission" date="2020-03" db="EMBL/GenBank/DDBJ databases">
        <title>Metagenomic, metatranscriptomic, and metabolomic analyses revealed the key microbes and metabolic features during the fermentation of ganjang, Korean traditional soy sauce.</title>
        <authorList>
            <person name="Chun B.H."/>
            <person name="Jeon C.O."/>
        </authorList>
    </citation>
    <scope>NUCLEOTIDE SEQUENCE [LARGE SCALE GENOMIC DNA]</scope>
    <source>
        <strain evidence="3 4">KG14</strain>
    </source>
</reference>
<name>A0A851I268_9GAMM</name>